<dbReference type="SUPFAM" id="SSF56322">
    <property type="entry name" value="ADC synthase"/>
    <property type="match status" value="1"/>
</dbReference>
<evidence type="ECO:0000256" key="5">
    <source>
        <dbReference type="ARBA" id="ARBA00041564"/>
    </source>
</evidence>
<dbReference type="KEGG" id="vta:B1379"/>
<comment type="catalytic activity">
    <reaction evidence="1">
        <text>chorismate = isochorismate</text>
        <dbReference type="Rhea" id="RHEA:18985"/>
        <dbReference type="ChEBI" id="CHEBI:29748"/>
        <dbReference type="ChEBI" id="CHEBI:29780"/>
        <dbReference type="EC" id="5.4.4.2"/>
    </reaction>
</comment>
<evidence type="ECO:0000313" key="7">
    <source>
        <dbReference type="EMBL" id="SON52990.1"/>
    </source>
</evidence>
<evidence type="ECO:0000256" key="4">
    <source>
        <dbReference type="ARBA" id="ARBA00023235"/>
    </source>
</evidence>
<dbReference type="NCBIfam" id="TIGR00543">
    <property type="entry name" value="isochor_syn"/>
    <property type="match status" value="1"/>
</dbReference>
<gene>
    <name evidence="7" type="primary">vibC</name>
    <name evidence="7" type="ORF">VTAP4600_B1379</name>
</gene>
<dbReference type="Gene3D" id="3.60.120.10">
    <property type="entry name" value="Anthranilate synthase"/>
    <property type="match status" value="1"/>
</dbReference>
<dbReference type="InterPro" id="IPR015890">
    <property type="entry name" value="Chorismate_C"/>
</dbReference>
<name>A0A2N8ZM58_9VIBR</name>
<dbReference type="InterPro" id="IPR005801">
    <property type="entry name" value="ADC_synthase"/>
</dbReference>
<sequence>MFRDSVGNKLLLTKLFDDDLDGALFFFSSPTVTMLTEGVAAELTETLKFSELDDQINNLFLKVKSDDNDNPIAVGVIPFSEGNPVHFIVPKRIVTTSPIRPNSIEESECLGVCRPSTVWSNPTAQVYMKSVLEAESCCGNCDSSLDKVVLSRTVEVDTETEIDRISLLKRLLKQNPGGYTFSTKLGSGGEDSYLMGSSPELLVSRKGQYVCSNPLAGSRRRSTDEEINLQNSESMIDSEKDLHEHAVVVDAVERALQPWCSNLYVPLIPSVMATKSMLHLSTKIEGTILDVSTSALKLASHLHPTPAVCGYPTDNAHQFINNTEPFDRGYFTGLVGWVDSRGNGEWVVVIRCAQVEKKRLKVYAGAGIVSGSEPLSELNETGNKMRTVLNALGIDLKEEMETT</sequence>
<dbReference type="PANTHER" id="PTHR42839:SF2">
    <property type="entry name" value="ISOCHORISMATE SYNTHASE ENTC"/>
    <property type="match status" value="1"/>
</dbReference>
<dbReference type="Proteomes" id="UP000235828">
    <property type="component" value="Chromosome B"/>
</dbReference>
<dbReference type="EMBL" id="LT960612">
    <property type="protein sequence ID" value="SON52990.1"/>
    <property type="molecule type" value="Genomic_DNA"/>
</dbReference>
<dbReference type="GO" id="GO:0008909">
    <property type="term" value="F:isochorismate synthase activity"/>
    <property type="evidence" value="ECO:0007669"/>
    <property type="project" value="UniProtKB-EC"/>
</dbReference>
<protein>
    <recommendedName>
        <fullName evidence="3">isochorismate synthase</fullName>
        <ecNumber evidence="3">5.4.4.2</ecNumber>
    </recommendedName>
    <alternativeName>
        <fullName evidence="5">Isochorismate mutase</fullName>
    </alternativeName>
</protein>
<evidence type="ECO:0000256" key="1">
    <source>
        <dbReference type="ARBA" id="ARBA00000799"/>
    </source>
</evidence>
<dbReference type="EC" id="5.4.4.2" evidence="3"/>
<dbReference type="AlphaFoldDB" id="A0A2N8ZM58"/>
<dbReference type="PANTHER" id="PTHR42839">
    <property type="entry name" value="ISOCHORISMATE SYNTHASE ENTC"/>
    <property type="match status" value="1"/>
</dbReference>
<reference evidence="7 8" key="1">
    <citation type="submission" date="2017-10" db="EMBL/GenBank/DDBJ databases">
        <authorList>
            <person name="Banno H."/>
            <person name="Chua N.-H."/>
        </authorList>
    </citation>
    <scope>NUCLEOTIDE SEQUENCE [LARGE SCALE GENOMIC DNA]</scope>
    <source>
        <strain evidence="7">Vibrio tapetis CECT4600</strain>
    </source>
</reference>
<evidence type="ECO:0000256" key="3">
    <source>
        <dbReference type="ARBA" id="ARBA00012824"/>
    </source>
</evidence>
<dbReference type="RefSeq" id="WP_172443215.1">
    <property type="nucleotide sequence ID" value="NZ_LT960612.1"/>
</dbReference>
<evidence type="ECO:0000256" key="2">
    <source>
        <dbReference type="ARBA" id="ARBA00005297"/>
    </source>
</evidence>
<feature type="domain" description="Chorismate-utilising enzyme C-terminal" evidence="6">
    <location>
        <begin position="143"/>
        <end position="384"/>
    </location>
</feature>
<proteinExistence type="inferred from homology"/>
<comment type="similarity">
    <text evidence="2">Belongs to the isochorismate synthase family.</text>
</comment>
<dbReference type="Pfam" id="PF00425">
    <property type="entry name" value="Chorismate_bind"/>
    <property type="match status" value="1"/>
</dbReference>
<evidence type="ECO:0000313" key="8">
    <source>
        <dbReference type="Proteomes" id="UP000235828"/>
    </source>
</evidence>
<dbReference type="GO" id="GO:0009697">
    <property type="term" value="P:salicylic acid biosynthetic process"/>
    <property type="evidence" value="ECO:0007669"/>
    <property type="project" value="TreeGrafter"/>
</dbReference>
<keyword evidence="8" id="KW-1185">Reference proteome</keyword>
<accession>A0A2N8ZM58</accession>
<dbReference type="InterPro" id="IPR004561">
    <property type="entry name" value="IsoChor_synthase"/>
</dbReference>
<evidence type="ECO:0000259" key="6">
    <source>
        <dbReference type="Pfam" id="PF00425"/>
    </source>
</evidence>
<organism evidence="7 8">
    <name type="scientific">Vibrio tapetis subsp. tapetis</name>
    <dbReference type="NCBI Taxonomy" id="1671868"/>
    <lineage>
        <taxon>Bacteria</taxon>
        <taxon>Pseudomonadati</taxon>
        <taxon>Pseudomonadota</taxon>
        <taxon>Gammaproteobacteria</taxon>
        <taxon>Vibrionales</taxon>
        <taxon>Vibrionaceae</taxon>
        <taxon>Vibrio</taxon>
    </lineage>
</organism>
<keyword evidence="4 7" id="KW-0413">Isomerase</keyword>